<reference evidence="7 8" key="1">
    <citation type="submission" date="2009-04" db="EMBL/GenBank/DDBJ databases">
        <authorList>
            <person name="Sebastian Y."/>
            <person name="Madupu R."/>
            <person name="Durkin A.S."/>
            <person name="Torralba M."/>
            <person name="Methe B."/>
            <person name="Sutton G.G."/>
            <person name="Strausberg R.L."/>
            <person name="Nelson K.E."/>
        </authorList>
    </citation>
    <scope>NUCLEOTIDE SEQUENCE [LARGE SCALE GENOMIC DNA]</scope>
    <source>
        <strain evidence="7 8">60-3</strain>
    </source>
</reference>
<comment type="caution">
    <text evidence="7">The sequence shown here is derived from an EMBL/GenBank/DDBJ whole genome shotgun (WGS) entry which is preliminary data.</text>
</comment>
<evidence type="ECO:0000313" key="7">
    <source>
        <dbReference type="EMBL" id="EEK16281.1"/>
    </source>
</evidence>
<proteinExistence type="predicted"/>
<keyword evidence="3 6" id="KW-1133">Transmembrane helix</keyword>
<dbReference type="STRING" id="596327.PORUE0001_0439"/>
<keyword evidence="4 6" id="KW-0472">Membrane</keyword>
<evidence type="ECO:0000256" key="6">
    <source>
        <dbReference type="SAM" id="Phobius"/>
    </source>
</evidence>
<dbReference type="GO" id="GO:0016020">
    <property type="term" value="C:membrane"/>
    <property type="evidence" value="ECO:0007669"/>
    <property type="project" value="UniProtKB-SubCell"/>
</dbReference>
<feature type="transmembrane region" description="Helical" evidence="6">
    <location>
        <begin position="109"/>
        <end position="131"/>
    </location>
</feature>
<evidence type="ECO:0000256" key="4">
    <source>
        <dbReference type="ARBA" id="ARBA00023136"/>
    </source>
</evidence>
<comment type="subcellular location">
    <subcellularLocation>
        <location evidence="1">Membrane</location>
        <topology evidence="1">Multi-pass membrane protein</topology>
    </subcellularLocation>
</comment>
<evidence type="ECO:0000256" key="5">
    <source>
        <dbReference type="SAM" id="MobiDB-lite"/>
    </source>
</evidence>
<name>C2MDB7_9PORP</name>
<evidence type="ECO:0000256" key="2">
    <source>
        <dbReference type="ARBA" id="ARBA00022692"/>
    </source>
</evidence>
<feature type="transmembrane region" description="Helical" evidence="6">
    <location>
        <begin position="6"/>
        <end position="22"/>
    </location>
</feature>
<dbReference type="RefSeq" id="WP_007365722.1">
    <property type="nucleotide sequence ID" value="NZ_ACLR01000182.1"/>
</dbReference>
<feature type="compositionally biased region" description="Basic and acidic residues" evidence="5">
    <location>
        <begin position="145"/>
        <end position="162"/>
    </location>
</feature>
<dbReference type="Proteomes" id="UP000003303">
    <property type="component" value="Unassembled WGS sequence"/>
</dbReference>
<dbReference type="GO" id="GO:0009403">
    <property type="term" value="P:toxin biosynthetic process"/>
    <property type="evidence" value="ECO:0007669"/>
    <property type="project" value="InterPro"/>
</dbReference>
<sequence length="192" mass="21132">MEGDTLNWIDFMVMGCMAWALFKGFKRGVVSALIGVLGITVGYVLVRWIGVPVALWISRTFGLPHGVAVVGAYVATFSLSCWGIAFLARPTVRAIKRSSLSVVNKLMGALFTGAFVIIFFSLIFNLTDFILPRGVLAQLPTIPTEEGKPTEPPQDQRDKSRLYDPVRGLIPWAALGDLTSWQDKQLKQQSSE</sequence>
<evidence type="ECO:0008006" key="9">
    <source>
        <dbReference type="Google" id="ProtNLM"/>
    </source>
</evidence>
<evidence type="ECO:0000313" key="8">
    <source>
        <dbReference type="Proteomes" id="UP000003303"/>
    </source>
</evidence>
<organism evidence="7 8">
    <name type="scientific">Porphyromonas uenonis 60-3</name>
    <dbReference type="NCBI Taxonomy" id="596327"/>
    <lineage>
        <taxon>Bacteria</taxon>
        <taxon>Pseudomonadati</taxon>
        <taxon>Bacteroidota</taxon>
        <taxon>Bacteroidia</taxon>
        <taxon>Bacteroidales</taxon>
        <taxon>Porphyromonadaceae</taxon>
        <taxon>Porphyromonas</taxon>
    </lineage>
</organism>
<accession>C2MDB7</accession>
<protein>
    <recommendedName>
        <fullName evidence="9">CvpA family protein</fullName>
    </recommendedName>
</protein>
<evidence type="ECO:0000256" key="3">
    <source>
        <dbReference type="ARBA" id="ARBA00022989"/>
    </source>
</evidence>
<dbReference type="Pfam" id="PF02674">
    <property type="entry name" value="Colicin_V"/>
    <property type="match status" value="1"/>
</dbReference>
<dbReference type="EMBL" id="ACLR01000182">
    <property type="protein sequence ID" value="EEK16281.1"/>
    <property type="molecule type" value="Genomic_DNA"/>
</dbReference>
<feature type="transmembrane region" description="Helical" evidence="6">
    <location>
        <begin position="70"/>
        <end position="88"/>
    </location>
</feature>
<evidence type="ECO:0000256" key="1">
    <source>
        <dbReference type="ARBA" id="ARBA00004141"/>
    </source>
</evidence>
<keyword evidence="8" id="KW-1185">Reference proteome</keyword>
<dbReference type="InterPro" id="IPR003825">
    <property type="entry name" value="Colicin-V_CvpA"/>
</dbReference>
<keyword evidence="2 6" id="KW-0812">Transmembrane</keyword>
<dbReference type="AlphaFoldDB" id="C2MDB7"/>
<gene>
    <name evidence="7" type="ORF">PORUE0001_0439</name>
</gene>
<dbReference type="OrthoDB" id="1013081at2"/>
<feature type="transmembrane region" description="Helical" evidence="6">
    <location>
        <begin position="29"/>
        <end position="50"/>
    </location>
</feature>
<feature type="region of interest" description="Disordered" evidence="5">
    <location>
        <begin position="142"/>
        <end position="162"/>
    </location>
</feature>